<dbReference type="Proteomes" id="UP000319342">
    <property type="component" value="Chromosome"/>
</dbReference>
<keyword evidence="1" id="KW-1133">Transmembrane helix</keyword>
<sequence>MAWTATALLGLLSVTFIVGNPLCGLRAMRAGRGYSFVPLVGGLAGAAAILICPCSISEWWVLAPLMLDYSIPCLLALPVIMMTRRGST</sequence>
<dbReference type="AlphaFoldDB" id="A0A518D578"/>
<keyword evidence="3" id="KW-1185">Reference proteome</keyword>
<name>A0A518D578_9BACT</name>
<keyword evidence="1" id="KW-0472">Membrane</keyword>
<evidence type="ECO:0000313" key="2">
    <source>
        <dbReference type="EMBL" id="QDU86632.1"/>
    </source>
</evidence>
<feature type="transmembrane region" description="Helical" evidence="1">
    <location>
        <begin position="59"/>
        <end position="81"/>
    </location>
</feature>
<accession>A0A518D578</accession>
<reference evidence="2 3" key="1">
    <citation type="submission" date="2019-02" db="EMBL/GenBank/DDBJ databases">
        <title>Deep-cultivation of Planctomycetes and their phenomic and genomic characterization uncovers novel biology.</title>
        <authorList>
            <person name="Wiegand S."/>
            <person name="Jogler M."/>
            <person name="Boedeker C."/>
            <person name="Pinto D."/>
            <person name="Vollmers J."/>
            <person name="Rivas-Marin E."/>
            <person name="Kohn T."/>
            <person name="Peeters S.H."/>
            <person name="Heuer A."/>
            <person name="Rast P."/>
            <person name="Oberbeckmann S."/>
            <person name="Bunk B."/>
            <person name="Jeske O."/>
            <person name="Meyerdierks A."/>
            <person name="Storesund J.E."/>
            <person name="Kallscheuer N."/>
            <person name="Luecker S."/>
            <person name="Lage O.M."/>
            <person name="Pohl T."/>
            <person name="Merkel B.J."/>
            <person name="Hornburger P."/>
            <person name="Mueller R.-W."/>
            <person name="Bruemmer F."/>
            <person name="Labrenz M."/>
            <person name="Spormann A.M."/>
            <person name="Op den Camp H."/>
            <person name="Overmann J."/>
            <person name="Amann R."/>
            <person name="Jetten M.S.M."/>
            <person name="Mascher T."/>
            <person name="Medema M.H."/>
            <person name="Devos D.P."/>
            <person name="Kaster A.-K."/>
            <person name="Ovreas L."/>
            <person name="Rohde M."/>
            <person name="Galperin M.Y."/>
            <person name="Jogler C."/>
        </authorList>
    </citation>
    <scope>NUCLEOTIDE SEQUENCE [LARGE SCALE GENOMIC DNA]</scope>
    <source>
        <strain evidence="2 3">Pla163</strain>
    </source>
</reference>
<protein>
    <submittedName>
        <fullName evidence="2">Uncharacterized protein</fullName>
    </submittedName>
</protein>
<proteinExistence type="predicted"/>
<dbReference type="EMBL" id="CP036290">
    <property type="protein sequence ID" value="QDU86632.1"/>
    <property type="molecule type" value="Genomic_DNA"/>
</dbReference>
<feature type="transmembrane region" description="Helical" evidence="1">
    <location>
        <begin position="35"/>
        <end position="52"/>
    </location>
</feature>
<organism evidence="2 3">
    <name type="scientific">Rohdeia mirabilis</name>
    <dbReference type="NCBI Taxonomy" id="2528008"/>
    <lineage>
        <taxon>Bacteria</taxon>
        <taxon>Pseudomonadati</taxon>
        <taxon>Planctomycetota</taxon>
        <taxon>Planctomycetia</taxon>
        <taxon>Planctomycetia incertae sedis</taxon>
        <taxon>Rohdeia</taxon>
    </lineage>
</organism>
<evidence type="ECO:0000256" key="1">
    <source>
        <dbReference type="SAM" id="Phobius"/>
    </source>
</evidence>
<keyword evidence="1" id="KW-0812">Transmembrane</keyword>
<gene>
    <name evidence="2" type="ORF">Pla163_37830</name>
</gene>
<evidence type="ECO:0000313" key="3">
    <source>
        <dbReference type="Proteomes" id="UP000319342"/>
    </source>
</evidence>